<evidence type="ECO:0000256" key="1">
    <source>
        <dbReference type="SAM" id="MobiDB-lite"/>
    </source>
</evidence>
<dbReference type="AlphaFoldDB" id="A0A2Z7AI05"/>
<evidence type="ECO:0000313" key="2">
    <source>
        <dbReference type="EMBL" id="KZV20712.1"/>
    </source>
</evidence>
<dbReference type="EMBL" id="KV015577">
    <property type="protein sequence ID" value="KZV20712.1"/>
    <property type="molecule type" value="Genomic_DNA"/>
</dbReference>
<reference evidence="2 3" key="1">
    <citation type="journal article" date="2015" name="Proc. Natl. Acad. Sci. U.S.A.">
        <title>The resurrection genome of Boea hygrometrica: A blueprint for survival of dehydration.</title>
        <authorList>
            <person name="Xiao L."/>
            <person name="Yang G."/>
            <person name="Zhang L."/>
            <person name="Yang X."/>
            <person name="Zhao S."/>
            <person name="Ji Z."/>
            <person name="Zhou Q."/>
            <person name="Hu M."/>
            <person name="Wang Y."/>
            <person name="Chen M."/>
            <person name="Xu Y."/>
            <person name="Jin H."/>
            <person name="Xiao X."/>
            <person name="Hu G."/>
            <person name="Bao F."/>
            <person name="Hu Y."/>
            <person name="Wan P."/>
            <person name="Li L."/>
            <person name="Deng X."/>
            <person name="Kuang T."/>
            <person name="Xiang C."/>
            <person name="Zhu J.K."/>
            <person name="Oliver M.J."/>
            <person name="He Y."/>
        </authorList>
    </citation>
    <scope>NUCLEOTIDE SEQUENCE [LARGE SCALE GENOMIC DNA]</scope>
    <source>
        <strain evidence="3">cv. XS01</strain>
    </source>
</reference>
<protein>
    <submittedName>
        <fullName evidence="2">Uncharacterized protein</fullName>
    </submittedName>
</protein>
<keyword evidence="3" id="KW-1185">Reference proteome</keyword>
<proteinExistence type="predicted"/>
<organism evidence="2 3">
    <name type="scientific">Dorcoceras hygrometricum</name>
    <dbReference type="NCBI Taxonomy" id="472368"/>
    <lineage>
        <taxon>Eukaryota</taxon>
        <taxon>Viridiplantae</taxon>
        <taxon>Streptophyta</taxon>
        <taxon>Embryophyta</taxon>
        <taxon>Tracheophyta</taxon>
        <taxon>Spermatophyta</taxon>
        <taxon>Magnoliopsida</taxon>
        <taxon>eudicotyledons</taxon>
        <taxon>Gunneridae</taxon>
        <taxon>Pentapetalae</taxon>
        <taxon>asterids</taxon>
        <taxon>lamiids</taxon>
        <taxon>Lamiales</taxon>
        <taxon>Gesneriaceae</taxon>
        <taxon>Didymocarpoideae</taxon>
        <taxon>Trichosporeae</taxon>
        <taxon>Loxocarpinae</taxon>
        <taxon>Dorcoceras</taxon>
    </lineage>
</organism>
<evidence type="ECO:0000313" key="3">
    <source>
        <dbReference type="Proteomes" id="UP000250235"/>
    </source>
</evidence>
<feature type="region of interest" description="Disordered" evidence="1">
    <location>
        <begin position="167"/>
        <end position="203"/>
    </location>
</feature>
<name>A0A2Z7AI05_9LAMI</name>
<sequence length="203" mass="22509">MQHAIINAMKCMRAIKDRIARPVYQLAIITIEPLYHAQQVSRWNHRSVIFRTRQPITARWSSDTTSQSVTTPMIALDFSGTTSQSASHNVALNQNSKDTEQVTEANQLPPTTVITAGEHPNLNLLGKLINQIMSNSNIDISYSLEPNPELTGSTVRRNQQLRNLLQGRSTASNGQQSKEQVSRIPAPPQSLKSSAENGGNRRN</sequence>
<feature type="compositionally biased region" description="Polar residues" evidence="1">
    <location>
        <begin position="167"/>
        <end position="179"/>
    </location>
</feature>
<gene>
    <name evidence="2" type="ORF">F511_09241</name>
</gene>
<dbReference type="Proteomes" id="UP000250235">
    <property type="component" value="Unassembled WGS sequence"/>
</dbReference>
<accession>A0A2Z7AI05</accession>